<comment type="caution">
    <text evidence="1">The sequence shown here is derived from an EMBL/GenBank/DDBJ whole genome shotgun (WGS) entry which is preliminary data.</text>
</comment>
<protein>
    <submittedName>
        <fullName evidence="1">Uncharacterized protein</fullName>
    </submittedName>
</protein>
<dbReference type="Proteomes" id="UP000037460">
    <property type="component" value="Unassembled WGS sequence"/>
</dbReference>
<dbReference type="AlphaFoldDB" id="A0A0M0JT63"/>
<gene>
    <name evidence="1" type="ORF">Ctob_006865</name>
</gene>
<name>A0A0M0JT63_9EUKA</name>
<keyword evidence="2" id="KW-1185">Reference proteome</keyword>
<reference evidence="2" key="1">
    <citation type="journal article" date="2015" name="PLoS Genet.">
        <title>Genome Sequence and Transcriptome Analyses of Chrysochromulina tobin: Metabolic Tools for Enhanced Algal Fitness in the Prominent Order Prymnesiales (Haptophyceae).</title>
        <authorList>
            <person name="Hovde B.T."/>
            <person name="Deodato C.R."/>
            <person name="Hunsperger H.M."/>
            <person name="Ryken S.A."/>
            <person name="Yost W."/>
            <person name="Jha R.K."/>
            <person name="Patterson J."/>
            <person name="Monnat R.J. Jr."/>
            <person name="Barlow S.B."/>
            <person name="Starkenburg S.R."/>
            <person name="Cattolico R.A."/>
        </authorList>
    </citation>
    <scope>NUCLEOTIDE SEQUENCE</scope>
    <source>
        <strain evidence="2">CCMP291</strain>
    </source>
</reference>
<sequence>MAHHRMARLTATIAPHARYDACIHGVLVVVALMRTRRLLPLAFGIRRTRAHHVLSPSGRPVASLPPLPPLVGVPPLVRGPPLVRCRRRSDALVAEIEDGLHEVGTALDDGELHRGRVRHGGVVHAQPLHRGVEEVKALLGDEGRDGGSNAARVGRLVQDRHLVRSAEGRADRVHVEGLERAQLDEVDVHALGLDLFEDHVRLLDAVQVGERGDRLARLDGRL</sequence>
<evidence type="ECO:0000313" key="1">
    <source>
        <dbReference type="EMBL" id="KOO29378.1"/>
    </source>
</evidence>
<accession>A0A0M0JT63</accession>
<dbReference type="EMBL" id="JWZX01002425">
    <property type="protein sequence ID" value="KOO29378.1"/>
    <property type="molecule type" value="Genomic_DNA"/>
</dbReference>
<proteinExistence type="predicted"/>
<organism evidence="1 2">
    <name type="scientific">Chrysochromulina tobinii</name>
    <dbReference type="NCBI Taxonomy" id="1460289"/>
    <lineage>
        <taxon>Eukaryota</taxon>
        <taxon>Haptista</taxon>
        <taxon>Haptophyta</taxon>
        <taxon>Prymnesiophyceae</taxon>
        <taxon>Prymnesiales</taxon>
        <taxon>Chrysochromulinaceae</taxon>
        <taxon>Chrysochromulina</taxon>
    </lineage>
</organism>
<evidence type="ECO:0000313" key="2">
    <source>
        <dbReference type="Proteomes" id="UP000037460"/>
    </source>
</evidence>